<evidence type="ECO:0000313" key="3">
    <source>
        <dbReference type="Proteomes" id="UP000564573"/>
    </source>
</evidence>
<dbReference type="InterPro" id="IPR045987">
    <property type="entry name" value="DUF5943"/>
</dbReference>
<dbReference type="Proteomes" id="UP000564573">
    <property type="component" value="Unassembled WGS sequence"/>
</dbReference>
<keyword evidence="3" id="KW-1185">Reference proteome</keyword>
<comment type="caution">
    <text evidence="2">The sequence shown here is derived from an EMBL/GenBank/DDBJ whole genome shotgun (WGS) entry which is preliminary data.</text>
</comment>
<dbReference type="SUPFAM" id="SSF111126">
    <property type="entry name" value="Ligand-binding domain in the NO signalling and Golgi transport"/>
    <property type="match status" value="1"/>
</dbReference>
<sequence length="181" mass="20243">MQNEAIELPVPVDVDRETGKWSVDGLPMVLVPQHLLVNNMDAVEQRLGRDESAQLFRDAGRRSAWHWCAHESARLGLSGTAIVQHYLDRLSRRGWGRFEIDALDPSRGDLSVRVRHSALLPVDGSSRSVDRACYLFEAWFEGALQYASGESEIVPVHEIRCGVNAEECLFTSDGSGRCHDK</sequence>
<dbReference type="Pfam" id="PF19367">
    <property type="entry name" value="DUF5943"/>
    <property type="match status" value="1"/>
</dbReference>
<organism evidence="2 3">
    <name type="scientific">Prauserella sediminis</name>
    <dbReference type="NCBI Taxonomy" id="577680"/>
    <lineage>
        <taxon>Bacteria</taxon>
        <taxon>Bacillati</taxon>
        <taxon>Actinomycetota</taxon>
        <taxon>Actinomycetes</taxon>
        <taxon>Pseudonocardiales</taxon>
        <taxon>Pseudonocardiaceae</taxon>
        <taxon>Prauserella</taxon>
        <taxon>Prauserella salsuginis group</taxon>
    </lineage>
</organism>
<dbReference type="PANTHER" id="PTHR35090:SF1">
    <property type="entry name" value="SLR0144 PROTEIN"/>
    <property type="match status" value="1"/>
</dbReference>
<feature type="domain" description="DUF5943" evidence="1">
    <location>
        <begin position="10"/>
        <end position="100"/>
    </location>
</feature>
<dbReference type="InterPro" id="IPR024096">
    <property type="entry name" value="NO_sig/Golgi_transp_ligand-bd"/>
</dbReference>
<dbReference type="AlphaFoldDB" id="A0A839XPJ3"/>
<name>A0A839XPJ3_9PSEU</name>
<proteinExistence type="predicted"/>
<protein>
    <recommendedName>
        <fullName evidence="1">DUF5943 domain-containing protein</fullName>
    </recommendedName>
</protein>
<dbReference type="RefSeq" id="WP_183782587.1">
    <property type="nucleotide sequence ID" value="NZ_JACIBS010000001.1"/>
</dbReference>
<reference evidence="2 3" key="1">
    <citation type="submission" date="2020-08" db="EMBL/GenBank/DDBJ databases">
        <title>Sequencing the genomes of 1000 actinobacteria strains.</title>
        <authorList>
            <person name="Klenk H.-P."/>
        </authorList>
    </citation>
    <scope>NUCLEOTIDE SEQUENCE [LARGE SCALE GENOMIC DNA]</scope>
    <source>
        <strain evidence="2 3">DSM 45267</strain>
    </source>
</reference>
<dbReference type="EMBL" id="JACIBS010000001">
    <property type="protein sequence ID" value="MBB3663414.1"/>
    <property type="molecule type" value="Genomic_DNA"/>
</dbReference>
<evidence type="ECO:0000259" key="1">
    <source>
        <dbReference type="Pfam" id="PF19367"/>
    </source>
</evidence>
<evidence type="ECO:0000313" key="2">
    <source>
        <dbReference type="EMBL" id="MBB3663414.1"/>
    </source>
</evidence>
<gene>
    <name evidence="2" type="ORF">FB384_002318</name>
</gene>
<accession>A0A839XPJ3</accession>
<dbReference type="PANTHER" id="PTHR35090">
    <property type="entry name" value="DNA-DIRECTED RNA POLYMERASE SUBUNIT I"/>
    <property type="match status" value="1"/>
</dbReference>